<accession>A0A8C4NG50</accession>
<dbReference type="PANTHER" id="PTHR21567:SF9">
    <property type="entry name" value="CLIP-ASSOCIATING PROTEIN"/>
    <property type="match status" value="1"/>
</dbReference>
<evidence type="ECO:0000313" key="2">
    <source>
        <dbReference type="Proteomes" id="UP000694388"/>
    </source>
</evidence>
<dbReference type="GO" id="GO:0008017">
    <property type="term" value="F:microtubule binding"/>
    <property type="evidence" value="ECO:0007669"/>
    <property type="project" value="TreeGrafter"/>
</dbReference>
<dbReference type="PANTHER" id="PTHR21567">
    <property type="entry name" value="CLASP"/>
    <property type="match status" value="1"/>
</dbReference>
<evidence type="ECO:0000313" key="1">
    <source>
        <dbReference type="Ensembl" id="ENSEBUP00000005494.1"/>
    </source>
</evidence>
<dbReference type="SUPFAM" id="SSF48371">
    <property type="entry name" value="ARM repeat"/>
    <property type="match status" value="1"/>
</dbReference>
<dbReference type="GeneTree" id="ENSGT00940000155574"/>
<dbReference type="GO" id="GO:0005876">
    <property type="term" value="C:spindle microtubule"/>
    <property type="evidence" value="ECO:0007669"/>
    <property type="project" value="TreeGrafter"/>
</dbReference>
<dbReference type="GO" id="GO:0000776">
    <property type="term" value="C:kinetochore"/>
    <property type="evidence" value="ECO:0007669"/>
    <property type="project" value="TreeGrafter"/>
</dbReference>
<dbReference type="InterPro" id="IPR011989">
    <property type="entry name" value="ARM-like"/>
</dbReference>
<dbReference type="Gene3D" id="1.25.10.10">
    <property type="entry name" value="Leucine-rich Repeat Variant"/>
    <property type="match status" value="1"/>
</dbReference>
<sequence length="224" mass="25478">MLADPQSKVFVLLVETLVDFIQVYKDELHDWLLMLVSQLLKLMGTDLRVSLHSKVNNALDLVRESFPCEQQFSILMRFIVDQTQSSSLKMKVAVLCYIEKLSKRMKPNDFANSSEARLAMSRIITWTSEPKSFDVRKAAQAVLISLFDLNTPMYTMLLGALPKTFQDAAESFCTTTCAATAPRQALYSDDFWLTYRLILNVVFVNKNWKGSLAGVGQWEINMTV</sequence>
<reference evidence="1" key="1">
    <citation type="submission" date="2025-05" db="UniProtKB">
        <authorList>
            <consortium name="Ensembl"/>
        </authorList>
    </citation>
    <scope>IDENTIFICATION</scope>
</reference>
<dbReference type="GO" id="GO:0072686">
    <property type="term" value="C:mitotic spindle"/>
    <property type="evidence" value="ECO:0007669"/>
    <property type="project" value="TreeGrafter"/>
</dbReference>
<name>A0A8C4NG50_EPTBU</name>
<dbReference type="Ensembl" id="ENSEBUT00000005932.1">
    <property type="protein sequence ID" value="ENSEBUP00000005494.1"/>
    <property type="gene ID" value="ENSEBUG00000003732.1"/>
</dbReference>
<keyword evidence="2" id="KW-1185">Reference proteome</keyword>
<proteinExistence type="predicted"/>
<dbReference type="AlphaFoldDB" id="A0A8C4NG50"/>
<dbReference type="GO" id="GO:0005881">
    <property type="term" value="C:cytoplasmic microtubule"/>
    <property type="evidence" value="ECO:0007669"/>
    <property type="project" value="TreeGrafter"/>
</dbReference>
<protein>
    <submittedName>
        <fullName evidence="1">Uncharacterized protein</fullName>
    </submittedName>
</protein>
<dbReference type="Proteomes" id="UP000694388">
    <property type="component" value="Unplaced"/>
</dbReference>
<dbReference type="Ensembl" id="ENSEBUT00000005942.1">
    <property type="protein sequence ID" value="ENSEBUP00000005504.1"/>
    <property type="gene ID" value="ENSEBUG00000003732.1"/>
</dbReference>
<dbReference type="GO" id="GO:0005815">
    <property type="term" value="C:microtubule organizing center"/>
    <property type="evidence" value="ECO:0007669"/>
    <property type="project" value="TreeGrafter"/>
</dbReference>
<dbReference type="InterPro" id="IPR016024">
    <property type="entry name" value="ARM-type_fold"/>
</dbReference>
<dbReference type="GO" id="GO:0090307">
    <property type="term" value="P:mitotic spindle assembly"/>
    <property type="evidence" value="ECO:0007669"/>
    <property type="project" value="TreeGrafter"/>
</dbReference>
<dbReference type="GO" id="GO:0040001">
    <property type="term" value="P:establishment of mitotic spindle localization"/>
    <property type="evidence" value="ECO:0007669"/>
    <property type="project" value="TreeGrafter"/>
</dbReference>
<organism evidence="1 2">
    <name type="scientific">Eptatretus burgeri</name>
    <name type="common">Inshore hagfish</name>
    <dbReference type="NCBI Taxonomy" id="7764"/>
    <lineage>
        <taxon>Eukaryota</taxon>
        <taxon>Metazoa</taxon>
        <taxon>Chordata</taxon>
        <taxon>Craniata</taxon>
        <taxon>Vertebrata</taxon>
        <taxon>Cyclostomata</taxon>
        <taxon>Myxini</taxon>
        <taxon>Myxiniformes</taxon>
        <taxon>Myxinidae</taxon>
        <taxon>Eptatretinae</taxon>
        <taxon>Eptatretus</taxon>
    </lineage>
</organism>
<dbReference type="GO" id="GO:0045180">
    <property type="term" value="C:basal cortex"/>
    <property type="evidence" value="ECO:0007669"/>
    <property type="project" value="TreeGrafter"/>
</dbReference>